<dbReference type="STRING" id="1173061.A0A0J9X3G6"/>
<feature type="domain" description="FHA" evidence="4">
    <location>
        <begin position="54"/>
        <end position="112"/>
    </location>
</feature>
<keyword evidence="1" id="KW-0175">Coiled coil</keyword>
<keyword evidence="6" id="KW-1185">Reference proteome</keyword>
<name>A0A0J9X3G6_GEOCN</name>
<dbReference type="SUPFAM" id="SSF49879">
    <property type="entry name" value="SMAD/FHA domain"/>
    <property type="match status" value="1"/>
</dbReference>
<feature type="compositionally biased region" description="Low complexity" evidence="2">
    <location>
        <begin position="334"/>
        <end position="375"/>
    </location>
</feature>
<dbReference type="InterPro" id="IPR051176">
    <property type="entry name" value="Cent_Immune-Sig_Mod"/>
</dbReference>
<evidence type="ECO:0000313" key="6">
    <source>
        <dbReference type="Proteomes" id="UP000242525"/>
    </source>
</evidence>
<dbReference type="OrthoDB" id="687730at2759"/>
<accession>A0A0J9X3G6</accession>
<organism evidence="5 6">
    <name type="scientific">Geotrichum candidum</name>
    <name type="common">Oospora lactis</name>
    <name type="synonym">Dipodascus geotrichum</name>
    <dbReference type="NCBI Taxonomy" id="1173061"/>
    <lineage>
        <taxon>Eukaryota</taxon>
        <taxon>Fungi</taxon>
        <taxon>Dikarya</taxon>
        <taxon>Ascomycota</taxon>
        <taxon>Saccharomycotina</taxon>
        <taxon>Dipodascomycetes</taxon>
        <taxon>Dipodascales</taxon>
        <taxon>Dipodascaceae</taxon>
        <taxon>Geotrichum</taxon>
    </lineage>
</organism>
<gene>
    <name evidence="5" type="ORF">BN980_GECA01s03205g</name>
</gene>
<proteinExistence type="predicted"/>
<dbReference type="Gene3D" id="2.60.200.20">
    <property type="match status" value="1"/>
</dbReference>
<evidence type="ECO:0000256" key="3">
    <source>
        <dbReference type="SAM" id="Phobius"/>
    </source>
</evidence>
<feature type="transmembrane region" description="Helical" evidence="3">
    <location>
        <begin position="478"/>
        <end position="497"/>
    </location>
</feature>
<dbReference type="InterPro" id="IPR008984">
    <property type="entry name" value="SMAD_FHA_dom_sf"/>
</dbReference>
<evidence type="ECO:0000256" key="2">
    <source>
        <dbReference type="SAM" id="MobiDB-lite"/>
    </source>
</evidence>
<feature type="region of interest" description="Disordered" evidence="2">
    <location>
        <begin position="162"/>
        <end position="181"/>
    </location>
</feature>
<dbReference type="PANTHER" id="PTHR15715">
    <property type="entry name" value="CENTROSOMAL PROTEIN OF 170 KDA"/>
    <property type="match status" value="1"/>
</dbReference>
<dbReference type="GO" id="GO:0005737">
    <property type="term" value="C:cytoplasm"/>
    <property type="evidence" value="ECO:0007669"/>
    <property type="project" value="TreeGrafter"/>
</dbReference>
<dbReference type="PANTHER" id="PTHR15715:SF37">
    <property type="entry name" value="LD47843P"/>
    <property type="match status" value="1"/>
</dbReference>
<keyword evidence="3" id="KW-0472">Membrane</keyword>
<feature type="region of interest" description="Disordered" evidence="2">
    <location>
        <begin position="1"/>
        <end position="21"/>
    </location>
</feature>
<evidence type="ECO:0000256" key="1">
    <source>
        <dbReference type="SAM" id="Coils"/>
    </source>
</evidence>
<dbReference type="Pfam" id="PF00498">
    <property type="entry name" value="FHA"/>
    <property type="match status" value="1"/>
</dbReference>
<dbReference type="Proteomes" id="UP000242525">
    <property type="component" value="Unassembled WGS sequence"/>
</dbReference>
<evidence type="ECO:0000313" key="5">
    <source>
        <dbReference type="EMBL" id="CDO51254.1"/>
    </source>
</evidence>
<keyword evidence="3" id="KW-1133">Transmembrane helix</keyword>
<protein>
    <submittedName>
        <fullName evidence="5">Similar to Saccharomyces cerevisiae YDR200C VPS64 Protein required for cytoplasm to vacuole targeting of proteins</fullName>
    </submittedName>
</protein>
<reference evidence="5" key="1">
    <citation type="submission" date="2014-03" db="EMBL/GenBank/DDBJ databases">
        <authorList>
            <person name="Casaregola S."/>
        </authorList>
    </citation>
    <scope>NUCLEOTIDE SEQUENCE [LARGE SCALE GENOMIC DNA]</scope>
    <source>
        <strain evidence="5">CLIB 918</strain>
    </source>
</reference>
<sequence length="502" mass="55167">MTDPTNNSSHHPYKKHRKHNGVRRHKFSMVVSLVSLNNTFEKKTLVLPFAPEVLHLGRQLNANTQPAPDNGYFDSRVLSRTHAEIWADPDTGHVWIRDANSSNGTFVNGKRLDYNYHLKENDIVDFGIDINSENNATYHPKISARVDSISFLSLQHTSGPSLGSSTSNGIANGSSGFSNGSITNKRKDQVMSFDPDQLEAALFGDPNSTLDQLAFVHAQKTDSSIFMNTPMTARATLELVVQSLVTEINTSRVETAKLTSVKQLLADIGSKQESERAIRHKLPSISILASQVKTLAQNLQAAQEQVELKNKEIKRLEHTIVALNIDKAEAPSRNSNSKTSNHNNSNSNNKNNNNGNNNNNNNNNNQENGNSSSSNDDIPNSTMAMLASTNNHKVNGSLKLHGHKKCRPSLVLAAEEMTVIDNIAYNVSSPPPLNSVTDHSPIVAMHTPNSAVAKGARPCAEEERDRYQQRALLAETKLAVLFPLNLILGMSLGMIAYNKFIK</sequence>
<feature type="compositionally biased region" description="Polar residues" evidence="2">
    <location>
        <begin position="1"/>
        <end position="10"/>
    </location>
</feature>
<keyword evidence="3" id="KW-0812">Transmembrane</keyword>
<feature type="compositionally biased region" description="Basic residues" evidence="2">
    <location>
        <begin position="11"/>
        <end position="21"/>
    </location>
</feature>
<dbReference type="AlphaFoldDB" id="A0A0J9X3G6"/>
<dbReference type="SMART" id="SM00240">
    <property type="entry name" value="FHA"/>
    <property type="match status" value="1"/>
</dbReference>
<dbReference type="PROSITE" id="PS50006">
    <property type="entry name" value="FHA_DOMAIN"/>
    <property type="match status" value="1"/>
</dbReference>
<feature type="coiled-coil region" evidence="1">
    <location>
        <begin position="285"/>
        <end position="326"/>
    </location>
</feature>
<evidence type="ECO:0000259" key="4">
    <source>
        <dbReference type="PROSITE" id="PS50006"/>
    </source>
</evidence>
<dbReference type="InterPro" id="IPR000253">
    <property type="entry name" value="FHA_dom"/>
</dbReference>
<comment type="caution">
    <text evidence="5">The sequence shown here is derived from an EMBL/GenBank/DDBJ whole genome shotgun (WGS) entry which is preliminary data.</text>
</comment>
<dbReference type="EMBL" id="CCBN010000001">
    <property type="protein sequence ID" value="CDO51254.1"/>
    <property type="molecule type" value="Genomic_DNA"/>
</dbReference>
<feature type="region of interest" description="Disordered" evidence="2">
    <location>
        <begin position="327"/>
        <end position="382"/>
    </location>
</feature>